<organism evidence="2 3">
    <name type="scientific">Mycena albidolilacea</name>
    <dbReference type="NCBI Taxonomy" id="1033008"/>
    <lineage>
        <taxon>Eukaryota</taxon>
        <taxon>Fungi</taxon>
        <taxon>Dikarya</taxon>
        <taxon>Basidiomycota</taxon>
        <taxon>Agaricomycotina</taxon>
        <taxon>Agaricomycetes</taxon>
        <taxon>Agaricomycetidae</taxon>
        <taxon>Agaricales</taxon>
        <taxon>Marasmiineae</taxon>
        <taxon>Mycenaceae</taxon>
        <taxon>Mycena</taxon>
    </lineage>
</organism>
<feature type="non-terminal residue" evidence="2">
    <location>
        <position position="195"/>
    </location>
</feature>
<keyword evidence="1" id="KW-1133">Transmembrane helix</keyword>
<name>A0AAD6ZPI7_9AGAR</name>
<evidence type="ECO:0000313" key="3">
    <source>
        <dbReference type="Proteomes" id="UP001218218"/>
    </source>
</evidence>
<keyword evidence="1" id="KW-0472">Membrane</keyword>
<keyword evidence="3" id="KW-1185">Reference proteome</keyword>
<evidence type="ECO:0000313" key="2">
    <source>
        <dbReference type="EMBL" id="KAJ7331458.1"/>
    </source>
</evidence>
<gene>
    <name evidence="2" type="ORF">DFH08DRAFT_1021626</name>
</gene>
<evidence type="ECO:0000256" key="1">
    <source>
        <dbReference type="SAM" id="Phobius"/>
    </source>
</evidence>
<dbReference type="EMBL" id="JARIHO010000035">
    <property type="protein sequence ID" value="KAJ7331458.1"/>
    <property type="molecule type" value="Genomic_DNA"/>
</dbReference>
<dbReference type="AlphaFoldDB" id="A0AAD6ZPI7"/>
<accession>A0AAD6ZPI7</accession>
<reference evidence="2" key="1">
    <citation type="submission" date="2023-03" db="EMBL/GenBank/DDBJ databases">
        <title>Massive genome expansion in bonnet fungi (Mycena s.s.) driven by repeated elements and novel gene families across ecological guilds.</title>
        <authorList>
            <consortium name="Lawrence Berkeley National Laboratory"/>
            <person name="Harder C.B."/>
            <person name="Miyauchi S."/>
            <person name="Viragh M."/>
            <person name="Kuo A."/>
            <person name="Thoen E."/>
            <person name="Andreopoulos B."/>
            <person name="Lu D."/>
            <person name="Skrede I."/>
            <person name="Drula E."/>
            <person name="Henrissat B."/>
            <person name="Morin E."/>
            <person name="Kohler A."/>
            <person name="Barry K."/>
            <person name="LaButti K."/>
            <person name="Morin E."/>
            <person name="Salamov A."/>
            <person name="Lipzen A."/>
            <person name="Mereny Z."/>
            <person name="Hegedus B."/>
            <person name="Baldrian P."/>
            <person name="Stursova M."/>
            <person name="Weitz H."/>
            <person name="Taylor A."/>
            <person name="Grigoriev I.V."/>
            <person name="Nagy L.G."/>
            <person name="Martin F."/>
            <person name="Kauserud H."/>
        </authorList>
    </citation>
    <scope>NUCLEOTIDE SEQUENCE</scope>
    <source>
        <strain evidence="2">CBHHK002</strain>
    </source>
</reference>
<keyword evidence="1" id="KW-0812">Transmembrane</keyword>
<comment type="caution">
    <text evidence="2">The sequence shown here is derived from an EMBL/GenBank/DDBJ whole genome shotgun (WGS) entry which is preliminary data.</text>
</comment>
<dbReference type="Proteomes" id="UP001218218">
    <property type="component" value="Unassembled WGS sequence"/>
</dbReference>
<protein>
    <submittedName>
        <fullName evidence="2">Uncharacterized protein</fullName>
    </submittedName>
</protein>
<feature type="transmembrane region" description="Helical" evidence="1">
    <location>
        <begin position="116"/>
        <end position="136"/>
    </location>
</feature>
<proteinExistence type="predicted"/>
<sequence>IISAFLLLRRFPSPRLAIVHYLCKNQQSHFQDTQTMYCGVTLKGCTVKIPWTLSARYLPLGPPQHLKVSLKSSLHQILNRFIKPGAFVYFLEVSSYRVPQHLANLLRNPIKVNFKFTTKALVLAMISTSMFAGLASLIPCRLIRTATVAHITFQMFLLYWLNDQAIRSKWILCLHHIPLTFAPAVESKVEQSTLN</sequence>